<dbReference type="OrthoDB" id="186379at2"/>
<dbReference type="Gene3D" id="3.40.190.10">
    <property type="entry name" value="Periplasmic binding protein-like II"/>
    <property type="match status" value="2"/>
</dbReference>
<proteinExistence type="predicted"/>
<dbReference type="EMBL" id="FOGU01000017">
    <property type="protein sequence ID" value="SES40352.1"/>
    <property type="molecule type" value="Genomic_DNA"/>
</dbReference>
<dbReference type="STRING" id="641238.SAMN04490244_1174"/>
<protein>
    <submittedName>
        <fullName evidence="3">Tungstate transport system substrate-binding protein</fullName>
    </submittedName>
</protein>
<keyword evidence="4" id="KW-1185">Reference proteome</keyword>
<dbReference type="InterPro" id="IPR024370">
    <property type="entry name" value="PBP_domain"/>
</dbReference>
<organism evidence="3 4">
    <name type="scientific">Tranquillimonas rosea</name>
    <dbReference type="NCBI Taxonomy" id="641238"/>
    <lineage>
        <taxon>Bacteria</taxon>
        <taxon>Pseudomonadati</taxon>
        <taxon>Pseudomonadota</taxon>
        <taxon>Alphaproteobacteria</taxon>
        <taxon>Rhodobacterales</taxon>
        <taxon>Roseobacteraceae</taxon>
        <taxon>Tranquillimonas</taxon>
    </lineage>
</organism>
<dbReference type="PANTHER" id="PTHR37945">
    <property type="entry name" value="EXTRACELLULAR TUNGSTATE BINDING PROTEIN"/>
    <property type="match status" value="1"/>
</dbReference>
<dbReference type="SUPFAM" id="SSF53850">
    <property type="entry name" value="Periplasmic binding protein-like II"/>
    <property type="match status" value="1"/>
</dbReference>
<evidence type="ECO:0000256" key="1">
    <source>
        <dbReference type="SAM" id="SignalP"/>
    </source>
</evidence>
<dbReference type="PANTHER" id="PTHR37945:SF1">
    <property type="entry name" value="EXTRACELLULAR TUNGSTATE BINDING PROTEIN"/>
    <property type="match status" value="1"/>
</dbReference>
<dbReference type="Proteomes" id="UP000198885">
    <property type="component" value="Unassembled WGS sequence"/>
</dbReference>
<name>A0A1H9X2D5_9RHOB</name>
<dbReference type="Pfam" id="PF12849">
    <property type="entry name" value="PBP_like_2"/>
    <property type="match status" value="1"/>
</dbReference>
<feature type="domain" description="PBP" evidence="2">
    <location>
        <begin position="25"/>
        <end position="251"/>
    </location>
</feature>
<evidence type="ECO:0000259" key="2">
    <source>
        <dbReference type="Pfam" id="PF12849"/>
    </source>
</evidence>
<feature type="signal peptide" evidence="1">
    <location>
        <begin position="1"/>
        <end position="23"/>
    </location>
</feature>
<dbReference type="InterPro" id="IPR052738">
    <property type="entry name" value="ABC-Tungstate_binding"/>
</dbReference>
<evidence type="ECO:0000313" key="4">
    <source>
        <dbReference type="Proteomes" id="UP000198885"/>
    </source>
</evidence>
<keyword evidence="1" id="KW-0732">Signal</keyword>
<sequence>MFTRRTLGTTAIALVLLPGAALAQDDQSIIVQSTTSTANSGLYDYLLPMFEEESGIKVNVVAVGTGQAIQNARNCDGDLLLVHAKPAEEQFVSDGMGTERTDLMYNDFVIVGPADDPAGVSGMSDAQEALSQIASEEATFASRGDDSGTHKKEMSLWEGTDVTPTDASGEWYREAGSGMGATLNTGIGMGAYVMTDRATWISFENKQDYEILVEGDEDLYNQYGVIPVNPEECPSVNIDGAQAFADWLLSDAGQQAIAEYEVDGQQLFFPNAPGFEG</sequence>
<reference evidence="3 4" key="1">
    <citation type="submission" date="2016-10" db="EMBL/GenBank/DDBJ databases">
        <authorList>
            <person name="de Groot N.N."/>
        </authorList>
    </citation>
    <scope>NUCLEOTIDE SEQUENCE [LARGE SCALE GENOMIC DNA]</scope>
    <source>
        <strain evidence="3 4">DSM 23042</strain>
    </source>
</reference>
<gene>
    <name evidence="3" type="ORF">SAMN04490244_1174</name>
</gene>
<feature type="chain" id="PRO_5011526004" evidence="1">
    <location>
        <begin position="24"/>
        <end position="277"/>
    </location>
</feature>
<evidence type="ECO:0000313" key="3">
    <source>
        <dbReference type="EMBL" id="SES40352.1"/>
    </source>
</evidence>
<accession>A0A1H9X2D5</accession>
<dbReference type="AlphaFoldDB" id="A0A1H9X2D5"/>
<dbReference type="RefSeq" id="WP_092696199.1">
    <property type="nucleotide sequence ID" value="NZ_FOGU01000017.1"/>
</dbReference>